<keyword evidence="3 14" id="KW-0808">Transferase</keyword>
<evidence type="ECO:0000256" key="9">
    <source>
        <dbReference type="ARBA" id="ARBA00032370"/>
    </source>
</evidence>
<dbReference type="EMBL" id="UIDG01000002">
    <property type="protein sequence ID" value="SUS03529.1"/>
    <property type="molecule type" value="Genomic_DNA"/>
</dbReference>
<feature type="transmembrane region" description="Helical" evidence="12">
    <location>
        <begin position="276"/>
        <end position="293"/>
    </location>
</feature>
<feature type="transmembrane region" description="Helical" evidence="12">
    <location>
        <begin position="178"/>
        <end position="211"/>
    </location>
</feature>
<keyword evidence="5" id="KW-0133">Cell shape</keyword>
<evidence type="ECO:0000256" key="8">
    <source>
        <dbReference type="ARBA" id="ARBA00023136"/>
    </source>
</evidence>
<evidence type="ECO:0000256" key="4">
    <source>
        <dbReference type="ARBA" id="ARBA00022692"/>
    </source>
</evidence>
<evidence type="ECO:0000256" key="3">
    <source>
        <dbReference type="ARBA" id="ARBA00022679"/>
    </source>
</evidence>
<keyword evidence="4 12" id="KW-0812">Transmembrane</keyword>
<evidence type="ECO:0000256" key="12">
    <source>
        <dbReference type="SAM" id="Phobius"/>
    </source>
</evidence>
<dbReference type="GO" id="GO:0015648">
    <property type="term" value="F:lipid-linked peptidoglycan transporter activity"/>
    <property type="evidence" value="ECO:0007669"/>
    <property type="project" value="TreeGrafter"/>
</dbReference>
<feature type="transmembrane region" description="Helical" evidence="12">
    <location>
        <begin position="148"/>
        <end position="166"/>
    </location>
</feature>
<organism evidence="14">
    <name type="scientific">metagenome</name>
    <dbReference type="NCBI Taxonomy" id="256318"/>
    <lineage>
        <taxon>unclassified sequences</taxon>
        <taxon>metagenomes</taxon>
    </lineage>
</organism>
<dbReference type="GO" id="GO:0009252">
    <property type="term" value="P:peptidoglycan biosynthetic process"/>
    <property type="evidence" value="ECO:0007669"/>
    <property type="project" value="UniProtKB-KW"/>
</dbReference>
<feature type="transmembrane region" description="Helical" evidence="12">
    <location>
        <begin position="343"/>
        <end position="363"/>
    </location>
</feature>
<keyword evidence="6" id="KW-0573">Peptidoglycan synthesis</keyword>
<feature type="transmembrane region" description="Helical" evidence="12">
    <location>
        <begin position="86"/>
        <end position="105"/>
    </location>
</feature>
<sequence length="374" mass="39849">MSLFARSDTSLLSRWWWEVDRWALITLLLLAAIGIVLTMAASPAVADRLDLDPFYFARRQAIYLPLSLVVLVLTSLMSPTGVQRTASLMFALFFALTVATLFFGAEVKGARRWLSVGGISLQPSEFLKPAFAVACAWLFSRARLTGTYGGYALGTALLIAVVAVLARQPDIGTSVLMLGAWSVQVFLAGCPLVLVGLLAMLFLGGGVFAYMMFGHVRDRVDHFLNPATGDGFQVASALEAFRSGGFFGRGPGEGRVKEVLPDAHADFIFAVAGEEMGLLACLVIVFLFALVVLKALGRALKGHDLFAVLATASLAALFGAQALMNMASTLHLIPPKGITLPFISYGGSATIALAWAMGMVLALTRERPNTGEAP</sequence>
<keyword evidence="7 12" id="KW-1133">Transmembrane helix</keyword>
<evidence type="ECO:0000256" key="11">
    <source>
        <dbReference type="ARBA" id="ARBA00049902"/>
    </source>
</evidence>
<evidence type="ECO:0000313" key="13">
    <source>
        <dbReference type="EMBL" id="SUS03529.1"/>
    </source>
</evidence>
<dbReference type="GO" id="GO:0051301">
    <property type="term" value="P:cell division"/>
    <property type="evidence" value="ECO:0007669"/>
    <property type="project" value="InterPro"/>
</dbReference>
<dbReference type="Pfam" id="PF01098">
    <property type="entry name" value="FTSW_RODA_SPOVE"/>
    <property type="match status" value="1"/>
</dbReference>
<dbReference type="EC" id="2.4.99.28" evidence="10"/>
<comment type="subcellular location">
    <subcellularLocation>
        <location evidence="1">Membrane</location>
        <topology evidence="1">Multi-pass membrane protein</topology>
    </subcellularLocation>
</comment>
<reference evidence="14" key="1">
    <citation type="submission" date="2018-07" db="EMBL/GenBank/DDBJ databases">
        <authorList>
            <person name="Quirk P.G."/>
            <person name="Krulwich T.A."/>
        </authorList>
    </citation>
    <scope>NUCLEOTIDE SEQUENCE</scope>
</reference>
<dbReference type="GO" id="GO:0008360">
    <property type="term" value="P:regulation of cell shape"/>
    <property type="evidence" value="ECO:0007669"/>
    <property type="project" value="UniProtKB-KW"/>
</dbReference>
<feature type="transmembrane region" description="Helical" evidence="12">
    <location>
        <begin position="305"/>
        <end position="323"/>
    </location>
</feature>
<comment type="catalytic activity">
    <reaction evidence="11">
        <text>[GlcNAc-(1-&gt;4)-Mur2Ac(oyl-L-Ala-gamma-D-Glu-L-Lys-D-Ala-D-Ala)](n)-di-trans,octa-cis-undecaprenyl diphosphate + beta-D-GlcNAc-(1-&gt;4)-Mur2Ac(oyl-L-Ala-gamma-D-Glu-L-Lys-D-Ala-D-Ala)-di-trans,octa-cis-undecaprenyl diphosphate = [GlcNAc-(1-&gt;4)-Mur2Ac(oyl-L-Ala-gamma-D-Glu-L-Lys-D-Ala-D-Ala)](n+1)-di-trans,octa-cis-undecaprenyl diphosphate + di-trans,octa-cis-undecaprenyl diphosphate + H(+)</text>
        <dbReference type="Rhea" id="RHEA:23708"/>
        <dbReference type="Rhea" id="RHEA-COMP:9602"/>
        <dbReference type="Rhea" id="RHEA-COMP:9603"/>
        <dbReference type="ChEBI" id="CHEBI:15378"/>
        <dbReference type="ChEBI" id="CHEBI:58405"/>
        <dbReference type="ChEBI" id="CHEBI:60033"/>
        <dbReference type="ChEBI" id="CHEBI:78435"/>
        <dbReference type="EC" id="2.4.99.28"/>
    </reaction>
</comment>
<gene>
    <name evidence="14" type="primary">ftsW</name>
    <name evidence="13" type="ORF">DF3PB_100025</name>
    <name evidence="14" type="ORF">DF3PB_1130002</name>
</gene>
<dbReference type="GO" id="GO:0005886">
    <property type="term" value="C:plasma membrane"/>
    <property type="evidence" value="ECO:0007669"/>
    <property type="project" value="TreeGrafter"/>
</dbReference>
<evidence type="ECO:0000256" key="10">
    <source>
        <dbReference type="ARBA" id="ARBA00044770"/>
    </source>
</evidence>
<evidence type="ECO:0000256" key="1">
    <source>
        <dbReference type="ARBA" id="ARBA00004141"/>
    </source>
</evidence>
<name>A0A380T924_9ZZZZ</name>
<dbReference type="PANTHER" id="PTHR30474:SF2">
    <property type="entry name" value="PEPTIDOGLYCAN GLYCOSYLTRANSFERASE FTSW-RELATED"/>
    <property type="match status" value="1"/>
</dbReference>
<protein>
    <recommendedName>
        <fullName evidence="10">peptidoglycan glycosyltransferase</fullName>
        <ecNumber evidence="10">2.4.99.28</ecNumber>
    </recommendedName>
    <alternativeName>
        <fullName evidence="9">Peptidoglycan polymerase</fullName>
    </alternativeName>
</protein>
<feature type="transmembrane region" description="Helical" evidence="12">
    <location>
        <begin position="62"/>
        <end position="80"/>
    </location>
</feature>
<dbReference type="GO" id="GO:0008955">
    <property type="term" value="F:peptidoglycan glycosyltransferase activity"/>
    <property type="evidence" value="ECO:0007669"/>
    <property type="project" value="UniProtKB-EC"/>
</dbReference>
<evidence type="ECO:0000256" key="7">
    <source>
        <dbReference type="ARBA" id="ARBA00022989"/>
    </source>
</evidence>
<evidence type="ECO:0000256" key="5">
    <source>
        <dbReference type="ARBA" id="ARBA00022960"/>
    </source>
</evidence>
<proteinExistence type="predicted"/>
<evidence type="ECO:0000256" key="6">
    <source>
        <dbReference type="ARBA" id="ARBA00022984"/>
    </source>
</evidence>
<accession>A0A380T924</accession>
<feature type="transmembrane region" description="Helical" evidence="12">
    <location>
        <begin position="22"/>
        <end position="41"/>
    </location>
</feature>
<evidence type="ECO:0000313" key="14">
    <source>
        <dbReference type="EMBL" id="SUS03896.1"/>
    </source>
</evidence>
<keyword evidence="8 12" id="KW-0472">Membrane</keyword>
<dbReference type="PANTHER" id="PTHR30474">
    <property type="entry name" value="CELL CYCLE PROTEIN"/>
    <property type="match status" value="1"/>
</dbReference>
<evidence type="ECO:0000256" key="2">
    <source>
        <dbReference type="ARBA" id="ARBA00022676"/>
    </source>
</evidence>
<keyword evidence="2 14" id="KW-0328">Glycosyltransferase</keyword>
<dbReference type="AlphaFoldDB" id="A0A380T924"/>
<dbReference type="EMBL" id="UIDG01000017">
    <property type="protein sequence ID" value="SUS03896.1"/>
    <property type="molecule type" value="Genomic_DNA"/>
</dbReference>
<dbReference type="InterPro" id="IPR001182">
    <property type="entry name" value="FtsW/RodA"/>
</dbReference>
<dbReference type="GO" id="GO:0032153">
    <property type="term" value="C:cell division site"/>
    <property type="evidence" value="ECO:0007669"/>
    <property type="project" value="TreeGrafter"/>
</dbReference>